<name>A6FZI5_9BACT</name>
<keyword evidence="10" id="KW-0653">Protein transport</keyword>
<feature type="transmembrane region" description="Helical" evidence="15">
    <location>
        <begin position="239"/>
        <end position="258"/>
    </location>
</feature>
<feature type="transmembrane region" description="Helical" evidence="15">
    <location>
        <begin position="186"/>
        <end position="206"/>
    </location>
</feature>
<comment type="caution">
    <text evidence="17">The sequence shown here is derived from an EMBL/GenBank/DDBJ whole genome shotgun (WGS) entry which is preliminary data.</text>
</comment>
<dbReference type="EMBL" id="ABCS01000006">
    <property type="protein sequence ID" value="EDM81069.1"/>
    <property type="molecule type" value="Genomic_DNA"/>
</dbReference>
<dbReference type="Gene3D" id="1.20.81.30">
    <property type="entry name" value="Type II secretion system (T2SS), domain F"/>
    <property type="match status" value="2"/>
</dbReference>
<keyword evidence="18" id="KW-1185">Reference proteome</keyword>
<dbReference type="InterPro" id="IPR011850">
    <property type="entry name" value="T2SS_GspF"/>
</dbReference>
<keyword evidence="11 15" id="KW-1133">Transmembrane helix</keyword>
<dbReference type="GO" id="GO:0046872">
    <property type="term" value="F:metal ion binding"/>
    <property type="evidence" value="ECO:0007669"/>
    <property type="project" value="UniProtKB-KW"/>
</dbReference>
<gene>
    <name evidence="17" type="ORF">PPSIR1_25856</name>
</gene>
<dbReference type="Proteomes" id="UP000005801">
    <property type="component" value="Unassembled WGS sequence"/>
</dbReference>
<evidence type="ECO:0000256" key="13">
    <source>
        <dbReference type="ARBA" id="ARBA00030750"/>
    </source>
</evidence>
<dbReference type="GO" id="GO:0015628">
    <property type="term" value="P:protein secretion by the type II secretion system"/>
    <property type="evidence" value="ECO:0007669"/>
    <property type="project" value="InterPro"/>
</dbReference>
<sequence>MPAYAYTGLNASGKTVKGIETAESVGALKGSLKRKGVYLTAVTETASGSAVSSNATSNVRGGGGVGSREVDLGQLFDRIRPKDVSGVTRLMSTLLCAGVTLPEALVALTDQVESPRFKNVLSDIGSKVNEGSSLADAMASHPKVFTKLYINMVRAGEASGSLETVLIRIADFMDQQEELRSKVTTAMFYPVAMALVGVGVVTLLMVKVVPSISEIFAGQGAELPFTTRTLIGFSDFLVGYWWLVFGATFGIIYAFKAYRDSPKGRRTTDAIILRTPIIGTLARKIAIARFARTLSTMLASGVQLLQALDIVRSLLGNVILEKVLSEARDEIREGAGIAPSLKRSGQFPPLVTHMIAVGERSGQLEQMLTDLADAYDREASSAITRATSVLEPLMIVLMGGTVGFIVFAIMTPILQMNEMGAQ</sequence>
<accession>A6FZI5</accession>
<dbReference type="FunFam" id="1.20.81.30:FF:000001">
    <property type="entry name" value="Type II secretion system protein F"/>
    <property type="match status" value="2"/>
</dbReference>
<keyword evidence="9" id="KW-0106">Calcium</keyword>
<comment type="subcellular location">
    <subcellularLocation>
        <location evidence="2">Cell inner membrane</location>
        <topology evidence="2">Multi-pass membrane protein</topology>
    </subcellularLocation>
    <subcellularLocation>
        <location evidence="14">Cell membrane</location>
        <topology evidence="14">Multi-pass membrane protein</topology>
    </subcellularLocation>
</comment>
<dbReference type="AlphaFoldDB" id="A6FZI5"/>
<feature type="domain" description="Type II secretion system protein GspF" evidence="16">
    <location>
        <begin position="290"/>
        <end position="412"/>
    </location>
</feature>
<protein>
    <recommendedName>
        <fullName evidence="13">General secretion pathway protein F</fullName>
    </recommendedName>
</protein>
<feature type="domain" description="Type II secretion system protein GspF" evidence="16">
    <location>
        <begin position="88"/>
        <end position="210"/>
    </location>
</feature>
<keyword evidence="6" id="KW-0997">Cell inner membrane</keyword>
<evidence type="ECO:0000256" key="8">
    <source>
        <dbReference type="ARBA" id="ARBA00022723"/>
    </source>
</evidence>
<reference evidence="17 18" key="1">
    <citation type="submission" date="2007-06" db="EMBL/GenBank/DDBJ databases">
        <authorList>
            <person name="Shimkets L."/>
            <person name="Ferriera S."/>
            <person name="Johnson J."/>
            <person name="Kravitz S."/>
            <person name="Beeson K."/>
            <person name="Sutton G."/>
            <person name="Rogers Y.-H."/>
            <person name="Friedman R."/>
            <person name="Frazier M."/>
            <person name="Venter J.C."/>
        </authorList>
    </citation>
    <scope>NUCLEOTIDE SEQUENCE [LARGE SCALE GENOMIC DNA]</scope>
    <source>
        <strain evidence="17 18">SIR-1</strain>
    </source>
</reference>
<comment type="similarity">
    <text evidence="3 14">Belongs to the GSP F family.</text>
</comment>
<dbReference type="GO" id="GO:0005886">
    <property type="term" value="C:plasma membrane"/>
    <property type="evidence" value="ECO:0007669"/>
    <property type="project" value="UniProtKB-SubCell"/>
</dbReference>
<dbReference type="PROSITE" id="PS00874">
    <property type="entry name" value="T2SP_F"/>
    <property type="match status" value="1"/>
</dbReference>
<keyword evidence="4 14" id="KW-0813">Transport</keyword>
<evidence type="ECO:0000313" key="17">
    <source>
        <dbReference type="EMBL" id="EDM81069.1"/>
    </source>
</evidence>
<evidence type="ECO:0000256" key="15">
    <source>
        <dbReference type="SAM" id="Phobius"/>
    </source>
</evidence>
<evidence type="ECO:0000256" key="2">
    <source>
        <dbReference type="ARBA" id="ARBA00004429"/>
    </source>
</evidence>
<dbReference type="PANTHER" id="PTHR30012:SF0">
    <property type="entry name" value="TYPE II SECRETION SYSTEM PROTEIN F-RELATED"/>
    <property type="match status" value="1"/>
</dbReference>
<proteinExistence type="inferred from homology"/>
<evidence type="ECO:0000256" key="3">
    <source>
        <dbReference type="ARBA" id="ARBA00005745"/>
    </source>
</evidence>
<dbReference type="InterPro" id="IPR018076">
    <property type="entry name" value="T2SS_GspF_dom"/>
</dbReference>
<keyword evidence="8" id="KW-0479">Metal-binding</keyword>
<dbReference type="STRING" id="391625.PPSIR1_25856"/>
<evidence type="ECO:0000256" key="7">
    <source>
        <dbReference type="ARBA" id="ARBA00022692"/>
    </source>
</evidence>
<dbReference type="eggNOG" id="COG1459">
    <property type="taxonomic scope" value="Bacteria"/>
</dbReference>
<evidence type="ECO:0000256" key="1">
    <source>
        <dbReference type="ARBA" id="ARBA00002684"/>
    </source>
</evidence>
<keyword evidence="7 14" id="KW-0812">Transmembrane</keyword>
<dbReference type="PANTHER" id="PTHR30012">
    <property type="entry name" value="GENERAL SECRETION PATHWAY PROTEIN"/>
    <property type="match status" value="1"/>
</dbReference>
<dbReference type="RefSeq" id="WP_006969884.1">
    <property type="nucleotide sequence ID" value="NZ_ABCS01000006.1"/>
</dbReference>
<feature type="transmembrane region" description="Helical" evidence="15">
    <location>
        <begin position="393"/>
        <end position="414"/>
    </location>
</feature>
<dbReference type="PRINTS" id="PR00812">
    <property type="entry name" value="BCTERIALGSPF"/>
</dbReference>
<dbReference type="InterPro" id="IPR042094">
    <property type="entry name" value="T2SS_GspF_sf"/>
</dbReference>
<organism evidence="17 18">
    <name type="scientific">Plesiocystis pacifica SIR-1</name>
    <dbReference type="NCBI Taxonomy" id="391625"/>
    <lineage>
        <taxon>Bacteria</taxon>
        <taxon>Pseudomonadati</taxon>
        <taxon>Myxococcota</taxon>
        <taxon>Polyangia</taxon>
        <taxon>Nannocystales</taxon>
        <taxon>Nannocystaceae</taxon>
        <taxon>Plesiocystis</taxon>
    </lineage>
</organism>
<comment type="function">
    <text evidence="1">Component of the type II secretion system inner membrane complex required for the energy-dependent secretion of extracellular factors such as proteases and toxins from the periplasm.</text>
</comment>
<dbReference type="OrthoDB" id="9805682at2"/>
<dbReference type="Pfam" id="PF00482">
    <property type="entry name" value="T2SSF"/>
    <property type="match status" value="2"/>
</dbReference>
<dbReference type="NCBIfam" id="TIGR02120">
    <property type="entry name" value="GspF"/>
    <property type="match status" value="1"/>
</dbReference>
<evidence type="ECO:0000256" key="4">
    <source>
        <dbReference type="ARBA" id="ARBA00022448"/>
    </source>
</evidence>
<dbReference type="InterPro" id="IPR001992">
    <property type="entry name" value="T2SS_GspF/T4SS_PilC_CS"/>
</dbReference>
<evidence type="ECO:0000256" key="11">
    <source>
        <dbReference type="ARBA" id="ARBA00022989"/>
    </source>
</evidence>
<evidence type="ECO:0000256" key="10">
    <source>
        <dbReference type="ARBA" id="ARBA00022927"/>
    </source>
</evidence>
<evidence type="ECO:0000256" key="12">
    <source>
        <dbReference type="ARBA" id="ARBA00023136"/>
    </source>
</evidence>
<keyword evidence="5" id="KW-1003">Cell membrane</keyword>
<evidence type="ECO:0000256" key="14">
    <source>
        <dbReference type="RuleBase" id="RU003923"/>
    </source>
</evidence>
<keyword evidence="12 15" id="KW-0472">Membrane</keyword>
<evidence type="ECO:0000256" key="5">
    <source>
        <dbReference type="ARBA" id="ARBA00022475"/>
    </source>
</evidence>
<evidence type="ECO:0000313" key="18">
    <source>
        <dbReference type="Proteomes" id="UP000005801"/>
    </source>
</evidence>
<dbReference type="GO" id="GO:0015627">
    <property type="term" value="C:type II protein secretion system complex"/>
    <property type="evidence" value="ECO:0007669"/>
    <property type="project" value="InterPro"/>
</dbReference>
<evidence type="ECO:0000256" key="9">
    <source>
        <dbReference type="ARBA" id="ARBA00022837"/>
    </source>
</evidence>
<evidence type="ECO:0000259" key="16">
    <source>
        <dbReference type="Pfam" id="PF00482"/>
    </source>
</evidence>
<evidence type="ECO:0000256" key="6">
    <source>
        <dbReference type="ARBA" id="ARBA00022519"/>
    </source>
</evidence>
<dbReference type="InterPro" id="IPR003004">
    <property type="entry name" value="GspF/PilC"/>
</dbReference>